<accession>A0ABQ4X0F3</accession>
<dbReference type="Proteomes" id="UP001151760">
    <property type="component" value="Unassembled WGS sequence"/>
</dbReference>
<reference evidence="1" key="2">
    <citation type="submission" date="2022-01" db="EMBL/GenBank/DDBJ databases">
        <authorList>
            <person name="Yamashiro T."/>
            <person name="Shiraishi A."/>
            <person name="Satake H."/>
            <person name="Nakayama K."/>
        </authorList>
    </citation>
    <scope>NUCLEOTIDE SEQUENCE</scope>
</reference>
<organism evidence="1 2">
    <name type="scientific">Tanacetum coccineum</name>
    <dbReference type="NCBI Taxonomy" id="301880"/>
    <lineage>
        <taxon>Eukaryota</taxon>
        <taxon>Viridiplantae</taxon>
        <taxon>Streptophyta</taxon>
        <taxon>Embryophyta</taxon>
        <taxon>Tracheophyta</taxon>
        <taxon>Spermatophyta</taxon>
        <taxon>Magnoliopsida</taxon>
        <taxon>eudicotyledons</taxon>
        <taxon>Gunneridae</taxon>
        <taxon>Pentapetalae</taxon>
        <taxon>asterids</taxon>
        <taxon>campanulids</taxon>
        <taxon>Asterales</taxon>
        <taxon>Asteraceae</taxon>
        <taxon>Asteroideae</taxon>
        <taxon>Anthemideae</taxon>
        <taxon>Anthemidinae</taxon>
        <taxon>Tanacetum</taxon>
    </lineage>
</organism>
<gene>
    <name evidence="1" type="ORF">Tco_0653448</name>
</gene>
<evidence type="ECO:0000313" key="1">
    <source>
        <dbReference type="EMBL" id="GJS58664.1"/>
    </source>
</evidence>
<evidence type="ECO:0000313" key="2">
    <source>
        <dbReference type="Proteomes" id="UP001151760"/>
    </source>
</evidence>
<proteinExistence type="predicted"/>
<dbReference type="EMBL" id="BQNB010009096">
    <property type="protein sequence ID" value="GJS58664.1"/>
    <property type="molecule type" value="Genomic_DNA"/>
</dbReference>
<comment type="caution">
    <text evidence="1">The sequence shown here is derived from an EMBL/GenBank/DDBJ whole genome shotgun (WGS) entry which is preliminary data.</text>
</comment>
<protein>
    <submittedName>
        <fullName evidence="1">Uncharacterized protein</fullName>
    </submittedName>
</protein>
<keyword evidence="2" id="KW-1185">Reference proteome</keyword>
<sequence>MRRTSSTNDNLVVEKEPQMSVCVLRYTLSYASISLTAIDRLMKTGQDKYITRITIEHGRAIRPQNSLPIKIVTVVESYVVDCLSAVGLRLIYLAFVLHLLDDFGCAGRLEASMVSLMVSLSSSTGSSSLLAVVDNAGLIGSSVCVNSGFIVVGAGSVNPCGGGAIVVGAGSINPCGGGAGKGSVGFLKTVSKTKSGLFEVLPISK</sequence>
<reference evidence="1" key="1">
    <citation type="journal article" date="2022" name="Int. J. Mol. Sci.">
        <title>Draft Genome of Tanacetum Coccineum: Genomic Comparison of Closely Related Tanacetum-Family Plants.</title>
        <authorList>
            <person name="Yamashiro T."/>
            <person name="Shiraishi A."/>
            <person name="Nakayama K."/>
            <person name="Satake H."/>
        </authorList>
    </citation>
    <scope>NUCLEOTIDE SEQUENCE</scope>
</reference>
<name>A0ABQ4X0F3_9ASTR</name>